<dbReference type="Pfam" id="PF13715">
    <property type="entry name" value="CarbopepD_reg_2"/>
    <property type="match status" value="1"/>
</dbReference>
<evidence type="ECO:0000313" key="10">
    <source>
        <dbReference type="Proteomes" id="UP000260983"/>
    </source>
</evidence>
<dbReference type="FunFam" id="2.170.130.10:FF:000008">
    <property type="entry name" value="SusC/RagA family TonB-linked outer membrane protein"/>
    <property type="match status" value="1"/>
</dbReference>
<dbReference type="InterPro" id="IPR012910">
    <property type="entry name" value="Plug_dom"/>
</dbReference>
<keyword evidence="6 7" id="KW-0998">Cell outer membrane</keyword>
<feature type="domain" description="TonB-dependent receptor plug" evidence="8">
    <location>
        <begin position="101"/>
        <end position="208"/>
    </location>
</feature>
<evidence type="ECO:0000256" key="3">
    <source>
        <dbReference type="ARBA" id="ARBA00022452"/>
    </source>
</evidence>
<dbReference type="InterPro" id="IPR023996">
    <property type="entry name" value="TonB-dep_OMP_SusC/RagA"/>
</dbReference>
<dbReference type="InterPro" id="IPR037066">
    <property type="entry name" value="Plug_dom_sf"/>
</dbReference>
<dbReference type="PROSITE" id="PS52016">
    <property type="entry name" value="TONB_DEPENDENT_REC_3"/>
    <property type="match status" value="1"/>
</dbReference>
<proteinExistence type="inferred from homology"/>
<dbReference type="FunFam" id="2.60.40.1120:FF:000003">
    <property type="entry name" value="Outer membrane protein Omp121"/>
    <property type="match status" value="1"/>
</dbReference>
<keyword evidence="4 7" id="KW-0812">Transmembrane</keyword>
<evidence type="ECO:0000256" key="2">
    <source>
        <dbReference type="ARBA" id="ARBA00022448"/>
    </source>
</evidence>
<dbReference type="SUPFAM" id="SSF56935">
    <property type="entry name" value="Porins"/>
    <property type="match status" value="1"/>
</dbReference>
<dbReference type="NCBIfam" id="TIGR04056">
    <property type="entry name" value="OMP_RagA_SusC"/>
    <property type="match status" value="1"/>
</dbReference>
<evidence type="ECO:0000259" key="8">
    <source>
        <dbReference type="Pfam" id="PF07715"/>
    </source>
</evidence>
<dbReference type="EMBL" id="QSUL01000005">
    <property type="protein sequence ID" value="RGN36648.1"/>
    <property type="molecule type" value="Genomic_DNA"/>
</dbReference>
<keyword evidence="3 7" id="KW-1134">Transmembrane beta strand</keyword>
<dbReference type="SUPFAM" id="SSF49464">
    <property type="entry name" value="Carboxypeptidase regulatory domain-like"/>
    <property type="match status" value="1"/>
</dbReference>
<dbReference type="Proteomes" id="UP000260983">
    <property type="component" value="Unassembled WGS sequence"/>
</dbReference>
<dbReference type="InterPro" id="IPR036942">
    <property type="entry name" value="Beta-barrel_TonB_sf"/>
</dbReference>
<reference evidence="9 10" key="1">
    <citation type="submission" date="2018-08" db="EMBL/GenBank/DDBJ databases">
        <title>A genome reference for cultivated species of the human gut microbiota.</title>
        <authorList>
            <person name="Zou Y."/>
            <person name="Xue W."/>
            <person name="Luo G."/>
        </authorList>
    </citation>
    <scope>NUCLEOTIDE SEQUENCE [LARGE SCALE GENOMIC DNA]</scope>
    <source>
        <strain evidence="9 10">OM05-15BH</strain>
    </source>
</reference>
<accession>A0A3E5BGC1</accession>
<dbReference type="InterPro" id="IPR008969">
    <property type="entry name" value="CarboxyPept-like_regulatory"/>
</dbReference>
<dbReference type="AlphaFoldDB" id="A0A3E5BGC1"/>
<dbReference type="NCBIfam" id="TIGR04057">
    <property type="entry name" value="SusC_RagA_signa"/>
    <property type="match status" value="1"/>
</dbReference>
<dbReference type="Gene3D" id="2.60.40.1120">
    <property type="entry name" value="Carboxypeptidase-like, regulatory domain"/>
    <property type="match status" value="1"/>
</dbReference>
<dbReference type="Pfam" id="PF07715">
    <property type="entry name" value="Plug"/>
    <property type="match status" value="1"/>
</dbReference>
<organism evidence="9 10">
    <name type="scientific">Bacteroides oleiciplenus</name>
    <dbReference type="NCBI Taxonomy" id="626931"/>
    <lineage>
        <taxon>Bacteria</taxon>
        <taxon>Pseudomonadati</taxon>
        <taxon>Bacteroidota</taxon>
        <taxon>Bacteroidia</taxon>
        <taxon>Bacteroidales</taxon>
        <taxon>Bacteroidaceae</taxon>
        <taxon>Bacteroides</taxon>
    </lineage>
</organism>
<comment type="similarity">
    <text evidence="7">Belongs to the TonB-dependent receptor family.</text>
</comment>
<name>A0A3E5BGC1_9BACE</name>
<comment type="subcellular location">
    <subcellularLocation>
        <location evidence="1 7">Cell outer membrane</location>
        <topology evidence="1 7">Multi-pass membrane protein</topology>
    </subcellularLocation>
</comment>
<sequence length="1089" mass="120548">MPIQVVQQNVTVTGVVTDALGEPIIGASVIMKGTSNGVITDLDGHFTLNNITKGATIQISYIGYVPLEIKAEPEKTMRIILQEDSQTLDEVVVIGYGTVKKSDVTGALTRVTEKTIKERPVQNALQAIQGKAAGVQISLNNRPGELGEILIRGSRSLTAENDPLYVIDGIPMSAGSIADVNPNDIESLEILKDASATAIYGSRAANGVILVTTKKGKVGKISINYDGAVTFSKLHSMTDWMNAGELIDWKRQASINAGDYTNGKYGNAPDPDVDGDKYFQISNYPYMKSAFDAAFQFNADGTPILRDATEYEINVLGYASKVPVYDSSKIPTTPWKDYVTRTAVTQNHQISLSAGTEKSRLYMSMAYLDQQAAVKDQDYKRYSININGEMNATDWLKAGIGFNGSHSIQNYGIIDNSGNSGSKDSYGVAIGLEPFAPAYDAEGNVLYVDNGPSHHNVLRNIEEATNETRNYAAMINSFVEADIQPWLKWRTNFGFQYRNIRNGSYYSNEFTNPIGAPASYPNVAYNKHTQQLSWTLENLIFVNKTFKKIHTLGFTLLQSAEYYRNESLNARAYEVKFPTSLWYNMGQSDISQGSFSSGFTEQKRASYMGRFNYNLKDKYLLTATGRWDGASVLATGNKWDFFPSAALAWKISQEDFLKGVVWMNELKLRIGYGVTGNASIKPYQTGGTMDSSYANIPFGQGAINTNTVGAKAVILPNSQLGWEKTASANFGLDFGFLNNRITGSLEYYISKTSDLLLNRSIPMMTGYTSILANIGKTQNKGFELTLSTINISTKDFTWKTDFTYSINREKIVELSDGKSDDRTNGWFIGKPSDEVWTKKYDRLWQNTPEDARLLAIYKANGITMLPGQAKLVDQPLIEVAKGTEGSITKTITINGQEQEITYMDNGFGKIDNDDNHFLGAFRPKWEGGFTTTFTYKNWELNSFIYGRFGGLYYGLMQTYGARRETNIWSEDNPKGRYPQPRSGGTAFTDYSSYMNYTKGNMVVVRNIALSYQVPENILKKAGIGSASIYAQVLNPFIFGGDLVKEGINPDDMTGWKASGRSNGEYKYIGGQTNNTALTRSFVLGLRIGF</sequence>
<dbReference type="GO" id="GO:0009279">
    <property type="term" value="C:cell outer membrane"/>
    <property type="evidence" value="ECO:0007669"/>
    <property type="project" value="UniProtKB-SubCell"/>
</dbReference>
<gene>
    <name evidence="9" type="ORF">DXB65_09165</name>
</gene>
<dbReference type="InterPro" id="IPR039426">
    <property type="entry name" value="TonB-dep_rcpt-like"/>
</dbReference>
<keyword evidence="2 7" id="KW-0813">Transport</keyword>
<keyword evidence="5 7" id="KW-0472">Membrane</keyword>
<evidence type="ECO:0000256" key="1">
    <source>
        <dbReference type="ARBA" id="ARBA00004571"/>
    </source>
</evidence>
<protein>
    <submittedName>
        <fullName evidence="9">TonB-dependent receptor</fullName>
    </submittedName>
</protein>
<evidence type="ECO:0000313" key="9">
    <source>
        <dbReference type="EMBL" id="RGN36648.1"/>
    </source>
</evidence>
<evidence type="ECO:0000256" key="5">
    <source>
        <dbReference type="ARBA" id="ARBA00023136"/>
    </source>
</evidence>
<comment type="caution">
    <text evidence="9">The sequence shown here is derived from an EMBL/GenBank/DDBJ whole genome shotgun (WGS) entry which is preliminary data.</text>
</comment>
<dbReference type="Gene3D" id="2.170.130.10">
    <property type="entry name" value="TonB-dependent receptor, plug domain"/>
    <property type="match status" value="1"/>
</dbReference>
<evidence type="ECO:0000256" key="6">
    <source>
        <dbReference type="ARBA" id="ARBA00023237"/>
    </source>
</evidence>
<dbReference type="Gene3D" id="2.40.170.20">
    <property type="entry name" value="TonB-dependent receptor, beta-barrel domain"/>
    <property type="match status" value="1"/>
</dbReference>
<keyword evidence="9" id="KW-0675">Receptor</keyword>
<dbReference type="InterPro" id="IPR023997">
    <property type="entry name" value="TonB-dep_OMP_SusC/RagA_CS"/>
</dbReference>
<evidence type="ECO:0000256" key="7">
    <source>
        <dbReference type="PROSITE-ProRule" id="PRU01360"/>
    </source>
</evidence>
<evidence type="ECO:0000256" key="4">
    <source>
        <dbReference type="ARBA" id="ARBA00022692"/>
    </source>
</evidence>